<dbReference type="Gene3D" id="3.40.50.2300">
    <property type="match status" value="1"/>
</dbReference>
<accession>A0A6A1TK51</accession>
<dbReference type="GO" id="GO:0000160">
    <property type="term" value="P:phosphorelay signal transduction system"/>
    <property type="evidence" value="ECO:0007669"/>
    <property type="project" value="InterPro"/>
</dbReference>
<evidence type="ECO:0000256" key="1">
    <source>
        <dbReference type="PROSITE-ProRule" id="PRU00169"/>
    </source>
</evidence>
<dbReference type="InterPro" id="IPR011006">
    <property type="entry name" value="CheY-like_superfamily"/>
</dbReference>
<sequence length="89" mass="9616">MAIAQNIAHRRTTVLVIGADAAKLDLTQLPVENIEISVVSACDRPENLQTVVETSQPHLILLDITFADLCGVQICRSLKLDRVPGRGVA</sequence>
<dbReference type="SUPFAM" id="SSF52172">
    <property type="entry name" value="CheY-like"/>
    <property type="match status" value="1"/>
</dbReference>
<dbReference type="RefSeq" id="WP_151046970.1">
    <property type="nucleotide sequence ID" value="NZ_VZUL01000003.1"/>
</dbReference>
<dbReference type="AlphaFoldDB" id="A0A6A1TK51"/>
<gene>
    <name evidence="3" type="ORF">F4V91_30365</name>
</gene>
<organism evidence="3 4">
    <name type="scientific">Neorhizobium galegae</name>
    <name type="common">Rhizobium galegae</name>
    <dbReference type="NCBI Taxonomy" id="399"/>
    <lineage>
        <taxon>Bacteria</taxon>
        <taxon>Pseudomonadati</taxon>
        <taxon>Pseudomonadota</taxon>
        <taxon>Alphaproteobacteria</taxon>
        <taxon>Hyphomicrobiales</taxon>
        <taxon>Rhizobiaceae</taxon>
        <taxon>Rhizobium/Agrobacterium group</taxon>
        <taxon>Neorhizobium</taxon>
    </lineage>
</organism>
<evidence type="ECO:0000259" key="2">
    <source>
        <dbReference type="PROSITE" id="PS50110"/>
    </source>
</evidence>
<dbReference type="EMBL" id="VZUL01000003">
    <property type="protein sequence ID" value="KAB1083762.1"/>
    <property type="molecule type" value="Genomic_DNA"/>
</dbReference>
<comment type="caution">
    <text evidence="3">The sequence shown here is derived from an EMBL/GenBank/DDBJ whole genome shotgun (WGS) entry which is preliminary data.</text>
</comment>
<evidence type="ECO:0000313" key="4">
    <source>
        <dbReference type="Proteomes" id="UP000386575"/>
    </source>
</evidence>
<feature type="domain" description="Response regulatory" evidence="2">
    <location>
        <begin position="13"/>
        <end position="89"/>
    </location>
</feature>
<dbReference type="PROSITE" id="PS50110">
    <property type="entry name" value="RESPONSE_REGULATORY"/>
    <property type="match status" value="1"/>
</dbReference>
<reference evidence="3 4" key="1">
    <citation type="submission" date="2019-09" db="EMBL/GenBank/DDBJ databases">
        <title>Genome sequencing of Ng87 strain.</title>
        <authorList>
            <person name="Karasev E.S."/>
            <person name="Andronov E."/>
        </authorList>
    </citation>
    <scope>NUCLEOTIDE SEQUENCE [LARGE SCALE GENOMIC DNA]</scope>
    <source>
        <strain evidence="3 4">Ng87</strain>
    </source>
</reference>
<proteinExistence type="predicted"/>
<dbReference type="InterPro" id="IPR001789">
    <property type="entry name" value="Sig_transdc_resp-reg_receiver"/>
</dbReference>
<keyword evidence="1" id="KW-0597">Phosphoprotein</keyword>
<protein>
    <recommendedName>
        <fullName evidence="2">Response regulatory domain-containing protein</fullName>
    </recommendedName>
</protein>
<feature type="modified residue" description="4-aspartylphosphate" evidence="1">
    <location>
        <position position="63"/>
    </location>
</feature>
<evidence type="ECO:0000313" key="3">
    <source>
        <dbReference type="EMBL" id="KAB1083762.1"/>
    </source>
</evidence>
<name>A0A6A1TK51_NEOGA</name>
<dbReference type="Proteomes" id="UP000386575">
    <property type="component" value="Unassembled WGS sequence"/>
</dbReference>